<dbReference type="Pfam" id="PF00867">
    <property type="entry name" value="XPG_I"/>
    <property type="match status" value="1"/>
</dbReference>
<evidence type="ECO:0000259" key="6">
    <source>
        <dbReference type="SMART" id="SM00485"/>
    </source>
</evidence>
<dbReference type="GO" id="GO:0017108">
    <property type="term" value="F:5'-flap endonuclease activity"/>
    <property type="evidence" value="ECO:0007669"/>
    <property type="project" value="TreeGrafter"/>
</dbReference>
<dbReference type="SMART" id="SM00484">
    <property type="entry name" value="XPGI"/>
    <property type="match status" value="1"/>
</dbReference>
<dbReference type="Gene3D" id="3.40.50.1010">
    <property type="entry name" value="5'-nuclease"/>
    <property type="match status" value="1"/>
</dbReference>
<dbReference type="PRINTS" id="PR00853">
    <property type="entry name" value="XPGRADSUPER"/>
</dbReference>
<evidence type="ECO:0000256" key="3">
    <source>
        <dbReference type="ARBA" id="ARBA00022842"/>
    </source>
</evidence>
<dbReference type="PANTHER" id="PTHR11081">
    <property type="entry name" value="FLAP ENDONUCLEASE FAMILY MEMBER"/>
    <property type="match status" value="1"/>
</dbReference>
<dbReference type="InterPro" id="IPR006085">
    <property type="entry name" value="XPG_DNA_repair_N"/>
</dbReference>
<feature type="domain" description="XPG N-terminal" evidence="6">
    <location>
        <begin position="1"/>
        <end position="92"/>
    </location>
</feature>
<evidence type="ECO:0000259" key="5">
    <source>
        <dbReference type="SMART" id="SM00484"/>
    </source>
</evidence>
<dbReference type="EMBL" id="MN740251">
    <property type="protein sequence ID" value="QHT96076.1"/>
    <property type="molecule type" value="Genomic_DNA"/>
</dbReference>
<evidence type="ECO:0008006" key="8">
    <source>
        <dbReference type="Google" id="ProtNLM"/>
    </source>
</evidence>
<evidence type="ECO:0000313" key="7">
    <source>
        <dbReference type="EMBL" id="QHT96076.1"/>
    </source>
</evidence>
<keyword evidence="3" id="KW-0460">Magnesium</keyword>
<dbReference type="InterPro" id="IPR006086">
    <property type="entry name" value="XPG-I_dom"/>
</dbReference>
<sequence>MGIRHLNKFLRKNCSNSIQYTNVAELSGKKIAVDISIYLYKYEADGLLLENMYLMLSIFRYYNVIPIFIFDGKPPQEKKALLIKRKEDRVQAIEEFDKLKQLLQNTMEYDDKQEIIANMDQLKKQIVQISREKIEKVKQLIRSYGATYYDAPGEADELCASLVIKKQVWACLSEDMDLFVYGCTRVLRYFSLVGHSVVLYDMKGILGELNMTHKEFKEICILSGTDYNLHVNDASKIIVNLDNTIKHFNKYKSIKDDTKRISFYEWLHSASDYINDIDLLSKINKMFDLNEEHCNLDIFKSIKIVNGPIRQSEIECIMKEDGFIFI</sequence>
<proteinExistence type="predicted"/>
<dbReference type="SMART" id="SM00485">
    <property type="entry name" value="XPGN"/>
    <property type="match status" value="1"/>
</dbReference>
<keyword evidence="2" id="KW-0255">Endonuclease</keyword>
<dbReference type="GO" id="GO:0046872">
    <property type="term" value="F:metal ion binding"/>
    <property type="evidence" value="ECO:0007669"/>
    <property type="project" value="UniProtKB-KW"/>
</dbReference>
<keyword evidence="2" id="KW-0540">Nuclease</keyword>
<keyword evidence="1" id="KW-0479">Metal-binding</keyword>
<evidence type="ECO:0000256" key="2">
    <source>
        <dbReference type="ARBA" id="ARBA00022759"/>
    </source>
</evidence>
<protein>
    <recommendedName>
        <fullName evidence="8">XPG N-terminal domain-containing protein</fullName>
    </recommendedName>
</protein>
<dbReference type="PANTHER" id="PTHR11081:SF9">
    <property type="entry name" value="FLAP ENDONUCLEASE 1"/>
    <property type="match status" value="1"/>
</dbReference>
<accession>A0A6C0IUK7</accession>
<dbReference type="AlphaFoldDB" id="A0A6C0IUK7"/>
<evidence type="ECO:0000256" key="1">
    <source>
        <dbReference type="ARBA" id="ARBA00022723"/>
    </source>
</evidence>
<reference evidence="7" key="1">
    <citation type="journal article" date="2020" name="Nature">
        <title>Giant virus diversity and host interactions through global metagenomics.</title>
        <authorList>
            <person name="Schulz F."/>
            <person name="Roux S."/>
            <person name="Paez-Espino D."/>
            <person name="Jungbluth S."/>
            <person name="Walsh D.A."/>
            <person name="Denef V.J."/>
            <person name="McMahon K.D."/>
            <person name="Konstantinidis K.T."/>
            <person name="Eloe-Fadrosh E.A."/>
            <person name="Kyrpides N.C."/>
            <person name="Woyke T."/>
        </authorList>
    </citation>
    <scope>NUCLEOTIDE SEQUENCE</scope>
    <source>
        <strain evidence="7">GVMAG-M-3300024301-20</strain>
    </source>
</reference>
<dbReference type="Pfam" id="PF00752">
    <property type="entry name" value="XPG_N"/>
    <property type="match status" value="1"/>
</dbReference>
<dbReference type="InterPro" id="IPR029060">
    <property type="entry name" value="PIN-like_dom_sf"/>
</dbReference>
<keyword evidence="4" id="KW-0175">Coiled coil</keyword>
<feature type="coiled-coil region" evidence="4">
    <location>
        <begin position="112"/>
        <end position="139"/>
    </location>
</feature>
<dbReference type="SUPFAM" id="SSF88723">
    <property type="entry name" value="PIN domain-like"/>
    <property type="match status" value="1"/>
</dbReference>
<organism evidence="7">
    <name type="scientific">viral metagenome</name>
    <dbReference type="NCBI Taxonomy" id="1070528"/>
    <lineage>
        <taxon>unclassified sequences</taxon>
        <taxon>metagenomes</taxon>
        <taxon>organismal metagenomes</taxon>
    </lineage>
</organism>
<dbReference type="InterPro" id="IPR006084">
    <property type="entry name" value="XPG/Rad2"/>
</dbReference>
<name>A0A6C0IUK7_9ZZZZ</name>
<keyword evidence="2" id="KW-0378">Hydrolase</keyword>
<feature type="domain" description="XPG-I" evidence="5">
    <location>
        <begin position="142"/>
        <end position="211"/>
    </location>
</feature>
<evidence type="ECO:0000256" key="4">
    <source>
        <dbReference type="SAM" id="Coils"/>
    </source>
</evidence>